<dbReference type="RefSeq" id="WP_119820207.1">
    <property type="nucleotide sequence ID" value="NZ_CP025066.1"/>
</dbReference>
<sequence length="558" mass="64128">MTDTAWLDDATIYTLDVKTFYDSDGDGWGDFRGLIEKLEYIDDLGVDCLWIRPFYPSPLRDNGYDVADYYAVDDRLGTVEDFSEFTDRAHDRGIRVLTDLVFNHTSIDHEWFQQARRDPESEYRDYYLWTDDVENAYNTFNIFPEHEDGVWSYDDVAGEHYFHQFFHHQPDLNVRNPEVREEFHDVLRFWLRQGADGFRIDAAHPMLMPKGHDGGTLEEPIELFTELKRVVSEEKSEAILLAEADDQPEKLPYYFGDGEAFDLQFNFVMNAHLTYAIGIEDTWPLYRAHEIVPDVEGVGKWANFLRNHDEWNLLKLPEEAFHHAREAFGDDAGDSWIFERGHRLRLAEIYDNDLDRVAMAHSMLLSLPDVPVLLAGDEIGMGSDPSLHEREAVRTPMQWDDSEYAGFSTSDPGNVHNPVIDDGEYSYERVNVADQLDDPGSLLSQVRQLVDARSQCPEIVDGIYSVVDVDRDDVWIHRFDHGDNLLVCAHNLADEPREVTCAFEPPEDVSTAIVGEGDYRVDGGELTVDLGGCDYVWIRADKWGKRTPKPGEVLSLNR</sequence>
<proteinExistence type="predicted"/>
<dbReference type="PANTHER" id="PTHR10357">
    <property type="entry name" value="ALPHA-AMYLASE FAMILY MEMBER"/>
    <property type="match status" value="1"/>
</dbReference>
<organism evidence="2 3">
    <name type="scientific">Halalkaliarchaeum desulfuricum</name>
    <dbReference type="NCBI Taxonomy" id="2055893"/>
    <lineage>
        <taxon>Archaea</taxon>
        <taxon>Methanobacteriati</taxon>
        <taxon>Methanobacteriota</taxon>
        <taxon>Stenosarchaea group</taxon>
        <taxon>Halobacteria</taxon>
        <taxon>Halobacteriales</taxon>
        <taxon>Haloferacaceae</taxon>
        <taxon>Halalkaliarchaeum</taxon>
    </lineage>
</organism>
<dbReference type="GO" id="GO:0004556">
    <property type="term" value="F:alpha-amylase activity"/>
    <property type="evidence" value="ECO:0007669"/>
    <property type="project" value="UniProtKB-EC"/>
</dbReference>
<protein>
    <submittedName>
        <fullName evidence="2">Maltose alpha-D-glucosyltransferase/alpha-amylase</fullName>
        <ecNumber evidence="2">3.2.1.1</ecNumber>
        <ecNumber evidence="2">5.4.99.16</ecNumber>
    </submittedName>
</protein>
<dbReference type="Gene3D" id="3.90.400.10">
    <property type="entry name" value="Oligo-1,6-glucosidase, Domain 2"/>
    <property type="match status" value="1"/>
</dbReference>
<dbReference type="SUPFAM" id="SSF51445">
    <property type="entry name" value="(Trans)glycosidases"/>
    <property type="match status" value="1"/>
</dbReference>
<dbReference type="GO" id="GO:0005975">
    <property type="term" value="P:carbohydrate metabolic process"/>
    <property type="evidence" value="ECO:0007669"/>
    <property type="project" value="InterPro"/>
</dbReference>
<dbReference type="EC" id="3.2.1.1" evidence="2"/>
<gene>
    <name evidence="2" type="primary">treS</name>
    <name evidence="2" type="ORF">AArcSl_2639</name>
</gene>
<dbReference type="Gene3D" id="3.20.20.80">
    <property type="entry name" value="Glycosidases"/>
    <property type="match status" value="1"/>
</dbReference>
<dbReference type="SUPFAM" id="SSF51011">
    <property type="entry name" value="Glycosyl hydrolase domain"/>
    <property type="match status" value="1"/>
</dbReference>
<dbReference type="InterPro" id="IPR006047">
    <property type="entry name" value="GH13_cat_dom"/>
</dbReference>
<dbReference type="InterPro" id="IPR017853">
    <property type="entry name" value="GH"/>
</dbReference>
<evidence type="ECO:0000313" key="3">
    <source>
        <dbReference type="Proteomes" id="UP000263012"/>
    </source>
</evidence>
<dbReference type="KEGG" id="hdf:AArcSl_2639"/>
<keyword evidence="2" id="KW-0378">Hydrolase</keyword>
<dbReference type="EMBL" id="CP025066">
    <property type="protein sequence ID" value="AUX10258.1"/>
    <property type="molecule type" value="Genomic_DNA"/>
</dbReference>
<dbReference type="GO" id="GO:0016740">
    <property type="term" value="F:transferase activity"/>
    <property type="evidence" value="ECO:0007669"/>
    <property type="project" value="UniProtKB-KW"/>
</dbReference>
<dbReference type="Proteomes" id="UP000263012">
    <property type="component" value="Chromosome"/>
</dbReference>
<dbReference type="EC" id="5.4.99.16" evidence="2"/>
<dbReference type="AlphaFoldDB" id="A0A343TMD6"/>
<accession>A0A343TMD6</accession>
<dbReference type="Pfam" id="PF00128">
    <property type="entry name" value="Alpha-amylase"/>
    <property type="match status" value="1"/>
</dbReference>
<dbReference type="PANTHER" id="PTHR10357:SF199">
    <property type="entry name" value="ALPHA AMYLASE CATALYTIC REGION"/>
    <property type="match status" value="1"/>
</dbReference>
<evidence type="ECO:0000313" key="2">
    <source>
        <dbReference type="EMBL" id="AUX10258.1"/>
    </source>
</evidence>
<feature type="domain" description="Glycosyl hydrolase family 13 catalytic" evidence="1">
    <location>
        <begin position="14"/>
        <end position="414"/>
    </location>
</feature>
<keyword evidence="2" id="KW-0808">Transferase</keyword>
<dbReference type="InterPro" id="IPR045857">
    <property type="entry name" value="O16G_dom_2"/>
</dbReference>
<name>A0A343TMD6_9EURY</name>
<keyword evidence="2" id="KW-0413">Isomerase</keyword>
<dbReference type="GeneID" id="37878997"/>
<reference evidence="3" key="1">
    <citation type="submission" date="2017-11" db="EMBL/GenBank/DDBJ databases">
        <title>Phenotypic and genomic properties of facultatively anaerobic sulfur-reducing natronoarchaea from hypersaline soda lakes.</title>
        <authorList>
            <person name="Sorokin D.Y."/>
            <person name="Kublanov I.V."/>
            <person name="Roman P."/>
            <person name="Sinninghe Damste J.S."/>
            <person name="Golyshin P.N."/>
            <person name="Rojo D."/>
            <person name="Ciordia S."/>
            <person name="Mena M.D.C."/>
            <person name="Ferrer M."/>
            <person name="Messina E."/>
            <person name="Smedile F."/>
            <person name="La Spada G."/>
            <person name="La Cono V."/>
            <person name="Yakimov M.M."/>
        </authorList>
    </citation>
    <scope>NUCLEOTIDE SEQUENCE [LARGE SCALE GENOMIC DNA]</scope>
    <source>
        <strain evidence="3">AArc-Sl</strain>
    </source>
</reference>
<dbReference type="CDD" id="cd11334">
    <property type="entry name" value="AmyAc_TreS"/>
    <property type="match status" value="1"/>
</dbReference>
<dbReference type="OrthoDB" id="18347at2157"/>
<dbReference type="GO" id="GO:0047471">
    <property type="term" value="F:maltose alpha-D-glucosyltransferase activity"/>
    <property type="evidence" value="ECO:0007669"/>
    <property type="project" value="UniProtKB-EC"/>
</dbReference>
<keyword evidence="3" id="KW-1185">Reference proteome</keyword>
<evidence type="ECO:0000259" key="1">
    <source>
        <dbReference type="SMART" id="SM00642"/>
    </source>
</evidence>
<keyword evidence="2" id="KW-0326">Glycosidase</keyword>
<dbReference type="SMART" id="SM00642">
    <property type="entry name" value="Aamy"/>
    <property type="match status" value="1"/>
</dbReference>